<keyword evidence="3" id="KW-1185">Reference proteome</keyword>
<evidence type="ECO:0000313" key="3">
    <source>
        <dbReference type="Proteomes" id="UP000274922"/>
    </source>
</evidence>
<feature type="compositionally biased region" description="Pro residues" evidence="1">
    <location>
        <begin position="25"/>
        <end position="36"/>
    </location>
</feature>
<accession>A0A4P9X529</accession>
<name>A0A4P9X529_9FUNG</name>
<feature type="compositionally biased region" description="Low complexity" evidence="1">
    <location>
        <begin position="524"/>
        <end position="544"/>
    </location>
</feature>
<dbReference type="PANTHER" id="PTHR12289:SF41">
    <property type="entry name" value="FAILED AXON CONNECTIONS-RELATED"/>
    <property type="match status" value="1"/>
</dbReference>
<dbReference type="EMBL" id="ML014228">
    <property type="protein sequence ID" value="RKP00227.1"/>
    <property type="molecule type" value="Genomic_DNA"/>
</dbReference>
<feature type="compositionally biased region" description="Low complexity" evidence="1">
    <location>
        <begin position="566"/>
        <end position="593"/>
    </location>
</feature>
<gene>
    <name evidence="2" type="ORF">CXG81DRAFT_27047</name>
</gene>
<organism evidence="2 3">
    <name type="scientific">Caulochytrium protostelioides</name>
    <dbReference type="NCBI Taxonomy" id="1555241"/>
    <lineage>
        <taxon>Eukaryota</taxon>
        <taxon>Fungi</taxon>
        <taxon>Fungi incertae sedis</taxon>
        <taxon>Chytridiomycota</taxon>
        <taxon>Chytridiomycota incertae sedis</taxon>
        <taxon>Chytridiomycetes</taxon>
        <taxon>Caulochytriales</taxon>
        <taxon>Caulochytriaceae</taxon>
        <taxon>Caulochytrium</taxon>
    </lineage>
</organism>
<feature type="compositionally biased region" description="Basic residues" evidence="1">
    <location>
        <begin position="594"/>
        <end position="604"/>
    </location>
</feature>
<feature type="region of interest" description="Disordered" evidence="1">
    <location>
        <begin position="524"/>
        <end position="604"/>
    </location>
</feature>
<protein>
    <recommendedName>
        <fullName evidence="4">Metaxin glutathione S-transferase domain-containing protein</fullName>
    </recommendedName>
</protein>
<sequence length="604" mass="62790">MEAAPAAPATADRAAAAAPAGVAPPILPPNHPPVRAPPAAARCPFRRGSGGAAQAAVRPALDAAAPPGPVPVPAWQWLASHVEAQCPGAADADGAATGLCGWTRVFHAQRSGVYATSSTPFYVSAVMAASLLLLLGSFVVRWAAAAMAPPRCDHCRPARRRRARAARADSGGHHHHHARPLAPQTDAAAEAVVLYARGGPETSGPFANASPASLMVETYLRVTNIPYVWRAMDGAGGADAGCCMRCARSGRRDEPMALDDEAVPVAAVHGHLYCGVDAILAALRVAAIADATAGDAGDGVPTDPATTSAATDAAALDAFGRWMPETPPDLDRLLTPAQRSRAVAYRALAERALWPHAAYFRWVPRPNFRGAARRAVTQTPRAAAATAWLSAVSPWAWWAVVKARVAPWLVRRRVRRTGSRASHLRLGRRALHALADAIAGGSGSGGMDPAAGVTTADCAVFAVLAQILLVDAAVLKDDPLGAYVRDACPALVRYVQAMATAYFPEAFQQTAAPAWMTASPAAAASSRSPSRSPTTTRAAAADALSLDDDDDALTSETVDDDDDEAVLVSNAVSSPRLRSSTATSRASDSSAGSGRRRRSQRKKR</sequence>
<evidence type="ECO:0000256" key="1">
    <source>
        <dbReference type="SAM" id="MobiDB-lite"/>
    </source>
</evidence>
<feature type="compositionally biased region" description="Acidic residues" evidence="1">
    <location>
        <begin position="545"/>
        <end position="565"/>
    </location>
</feature>
<dbReference type="InterPro" id="IPR050931">
    <property type="entry name" value="Mito_Protein_Transport_Metaxin"/>
</dbReference>
<reference evidence="3" key="1">
    <citation type="journal article" date="2018" name="Nat. Microbiol.">
        <title>Leveraging single-cell genomics to expand the fungal tree of life.</title>
        <authorList>
            <person name="Ahrendt S.R."/>
            <person name="Quandt C.A."/>
            <person name="Ciobanu D."/>
            <person name="Clum A."/>
            <person name="Salamov A."/>
            <person name="Andreopoulos B."/>
            <person name="Cheng J.F."/>
            <person name="Woyke T."/>
            <person name="Pelin A."/>
            <person name="Henrissat B."/>
            <person name="Reynolds N.K."/>
            <person name="Benny G.L."/>
            <person name="Smith M.E."/>
            <person name="James T.Y."/>
            <person name="Grigoriev I.V."/>
        </authorList>
    </citation>
    <scope>NUCLEOTIDE SEQUENCE [LARGE SCALE GENOMIC DNA]</scope>
    <source>
        <strain evidence="3">ATCC 52028</strain>
    </source>
</reference>
<dbReference type="GO" id="GO:0005737">
    <property type="term" value="C:cytoplasm"/>
    <property type="evidence" value="ECO:0007669"/>
    <property type="project" value="TreeGrafter"/>
</dbReference>
<feature type="region of interest" description="Disordered" evidence="1">
    <location>
        <begin position="163"/>
        <end position="182"/>
    </location>
</feature>
<evidence type="ECO:0000313" key="2">
    <source>
        <dbReference type="EMBL" id="RKP00227.1"/>
    </source>
</evidence>
<dbReference type="PANTHER" id="PTHR12289">
    <property type="entry name" value="METAXIN RELATED"/>
    <property type="match status" value="1"/>
</dbReference>
<dbReference type="Proteomes" id="UP000274922">
    <property type="component" value="Unassembled WGS sequence"/>
</dbReference>
<proteinExistence type="predicted"/>
<evidence type="ECO:0008006" key="4">
    <source>
        <dbReference type="Google" id="ProtNLM"/>
    </source>
</evidence>
<feature type="region of interest" description="Disordered" evidence="1">
    <location>
        <begin position="21"/>
        <end position="43"/>
    </location>
</feature>
<dbReference type="AlphaFoldDB" id="A0A4P9X529"/>